<dbReference type="EMBL" id="PNIL01000024">
    <property type="protein sequence ID" value="PMP68252.1"/>
    <property type="molecule type" value="Genomic_DNA"/>
</dbReference>
<dbReference type="AlphaFoldDB" id="A0A2J6WFA0"/>
<comment type="caution">
    <text evidence="2">The sequence shown here is derived from an EMBL/GenBank/DDBJ whole genome shotgun (WGS) entry which is preliminary data.</text>
</comment>
<dbReference type="PANTHER" id="PTHR13939:SF0">
    <property type="entry name" value="NMN AMIDOHYDROLASE-LIKE PROTEIN YFAY"/>
    <property type="match status" value="1"/>
</dbReference>
<dbReference type="PANTHER" id="PTHR13939">
    <property type="entry name" value="NICOTINAMIDE-NUCLEOTIDE AMIDOHYDROLASE PNCC"/>
    <property type="match status" value="1"/>
</dbReference>
<evidence type="ECO:0000313" key="3">
    <source>
        <dbReference type="Proteomes" id="UP000237040"/>
    </source>
</evidence>
<evidence type="ECO:0000313" key="2">
    <source>
        <dbReference type="EMBL" id="PMP68252.1"/>
    </source>
</evidence>
<proteinExistence type="predicted"/>
<name>A0A2J6WFA0_9BACT</name>
<organism evidence="2 3">
    <name type="scientific">Caldisericum exile</name>
    <dbReference type="NCBI Taxonomy" id="693075"/>
    <lineage>
        <taxon>Bacteria</taxon>
        <taxon>Pseudomonadati</taxon>
        <taxon>Caldisericota/Cryosericota group</taxon>
        <taxon>Caldisericota</taxon>
        <taxon>Caldisericia</taxon>
        <taxon>Caldisericales</taxon>
        <taxon>Caldisericaceae</taxon>
        <taxon>Caldisericum</taxon>
    </lineage>
</organism>
<dbReference type="Gene3D" id="3.40.980.10">
    <property type="entry name" value="MoaB/Mog-like domain"/>
    <property type="match status" value="1"/>
</dbReference>
<dbReference type="InterPro" id="IPR001453">
    <property type="entry name" value="MoaB/Mog_dom"/>
</dbReference>
<gene>
    <name evidence="2" type="ORF">C0189_01575</name>
</gene>
<dbReference type="Proteomes" id="UP000237040">
    <property type="component" value="Unassembled WGS sequence"/>
</dbReference>
<dbReference type="SMART" id="SM00852">
    <property type="entry name" value="MoCF_biosynth"/>
    <property type="match status" value="1"/>
</dbReference>
<dbReference type="RefSeq" id="WP_416085762.1">
    <property type="nucleotide sequence ID" value="NZ_JBNARP010000024.1"/>
</dbReference>
<dbReference type="InterPro" id="IPR050101">
    <property type="entry name" value="CinA"/>
</dbReference>
<dbReference type="Pfam" id="PF00994">
    <property type="entry name" value="MoCF_biosynth"/>
    <property type="match status" value="1"/>
</dbReference>
<accession>A0A2J6WFA0</accession>
<dbReference type="SUPFAM" id="SSF53218">
    <property type="entry name" value="Molybdenum cofactor biosynthesis proteins"/>
    <property type="match status" value="1"/>
</dbReference>
<feature type="domain" description="MoaB/Mog" evidence="1">
    <location>
        <begin position="4"/>
        <end position="170"/>
    </location>
</feature>
<evidence type="ECO:0000259" key="1">
    <source>
        <dbReference type="SMART" id="SM00852"/>
    </source>
</evidence>
<dbReference type="InterPro" id="IPR036425">
    <property type="entry name" value="MoaB/Mog-like_dom_sf"/>
</dbReference>
<reference evidence="2 3" key="1">
    <citation type="submission" date="2018-01" db="EMBL/GenBank/DDBJ databases">
        <title>Metagenomic assembled genomes from two thermal pools in the Uzon Caldera, Kamchatka, Russia.</title>
        <authorList>
            <person name="Wilkins L."/>
            <person name="Ettinger C."/>
        </authorList>
    </citation>
    <scope>NUCLEOTIDE SEQUENCE [LARGE SCALE GENOMIC DNA]</scope>
    <source>
        <strain evidence="2">ZAV-07</strain>
    </source>
</reference>
<sequence>MRIALIIIGDEILDGLREDENFRVAKKYLKNKGSLDLLIFVRDNLNELKRVLNFVKNSFDIVLTSGGLGLTPDDITLRAFSEAFNLPLAKNEKKLEIVKKNIERVNAIQYTNFIDELSEGLSGSTPIENPKGVAAGEKIKIENTTFYILPGVPKEFEAILKIILTDFTSNKRINKVEYEVDEKEARLIKVLREVEYNFNVKTASYPPIHEKEKLKIILYGNGWLKEAKDYFENTLKNAKIPFKEISPSHTS</sequence>
<protein>
    <recommendedName>
        <fullName evidence="1">MoaB/Mog domain-containing protein</fullName>
    </recommendedName>
</protein>